<reference evidence="1 2" key="1">
    <citation type="submission" date="2024-02" db="EMBL/GenBank/DDBJ databases">
        <authorList>
            <person name="Daric V."/>
            <person name="Darras S."/>
        </authorList>
    </citation>
    <scope>NUCLEOTIDE SEQUENCE [LARGE SCALE GENOMIC DNA]</scope>
</reference>
<organism evidence="1 2">
    <name type="scientific">Clavelina lepadiformis</name>
    <name type="common">Light-bulb sea squirt</name>
    <name type="synonym">Ascidia lepadiformis</name>
    <dbReference type="NCBI Taxonomy" id="159417"/>
    <lineage>
        <taxon>Eukaryota</taxon>
        <taxon>Metazoa</taxon>
        <taxon>Chordata</taxon>
        <taxon>Tunicata</taxon>
        <taxon>Ascidiacea</taxon>
        <taxon>Aplousobranchia</taxon>
        <taxon>Clavelinidae</taxon>
        <taxon>Clavelina</taxon>
    </lineage>
</organism>
<dbReference type="EMBL" id="CAWYQH010000013">
    <property type="protein sequence ID" value="CAK8675050.1"/>
    <property type="molecule type" value="Genomic_DNA"/>
</dbReference>
<comment type="caution">
    <text evidence="1">The sequence shown here is derived from an EMBL/GenBank/DDBJ whole genome shotgun (WGS) entry which is preliminary data.</text>
</comment>
<gene>
    <name evidence="1" type="ORF">CVLEPA_LOCUS4678</name>
</gene>
<sequence length="80" mass="8403">MPPGSNILDGTTLVKGERDTDWGTLGGAQLGTGESILESGSSNCERTVKCFWLLRSIDLGHSVALSGANCLIVNKLPKTN</sequence>
<proteinExistence type="predicted"/>
<keyword evidence="2" id="KW-1185">Reference proteome</keyword>
<protein>
    <submittedName>
        <fullName evidence="1">Uncharacterized protein</fullName>
    </submittedName>
</protein>
<evidence type="ECO:0000313" key="1">
    <source>
        <dbReference type="EMBL" id="CAK8675050.1"/>
    </source>
</evidence>
<name>A0ABP0F5Y5_CLALP</name>
<dbReference type="Proteomes" id="UP001642483">
    <property type="component" value="Unassembled WGS sequence"/>
</dbReference>
<evidence type="ECO:0000313" key="2">
    <source>
        <dbReference type="Proteomes" id="UP001642483"/>
    </source>
</evidence>
<accession>A0ABP0F5Y5</accession>